<comment type="function">
    <text evidence="11">Involved in the gluconeogenesis. Catalyzes the conversion of oxaloacetate (OAA) to phosphoenolpyruvate (PEP) through direct phosphoryl transfer between the nucleoside triphosphate and OAA.</text>
</comment>
<dbReference type="Pfam" id="PF01293">
    <property type="entry name" value="PEPCK_ATP"/>
    <property type="match status" value="1"/>
</dbReference>
<keyword evidence="5 11" id="KW-0547">Nucleotide-binding</keyword>
<name>A0ABU0FT37_9BACI</name>
<keyword evidence="8 11" id="KW-0464">Manganese</keyword>
<comment type="pathway">
    <text evidence="1 11">Carbohydrate biosynthesis; gluconeogenesis.</text>
</comment>
<keyword evidence="11" id="KW-0479">Metal-binding</keyword>
<feature type="binding site" evidence="11">
    <location>
        <position position="254"/>
    </location>
    <ligand>
        <name>Mn(2+)</name>
        <dbReference type="ChEBI" id="CHEBI:29035"/>
    </ligand>
</feature>
<dbReference type="RefSeq" id="WP_307191530.1">
    <property type="nucleotide sequence ID" value="NZ_JAUSUN010000005.1"/>
</dbReference>
<dbReference type="InterPro" id="IPR013035">
    <property type="entry name" value="PEP_carboxykinase_C"/>
</dbReference>
<feature type="binding site" evidence="11">
    <location>
        <position position="217"/>
    </location>
    <ligand>
        <name>ATP</name>
        <dbReference type="ChEBI" id="CHEBI:30616"/>
    </ligand>
</feature>
<gene>
    <name evidence="11" type="primary">pckA</name>
    <name evidence="12" type="ORF">J2S25_001265</name>
</gene>
<sequence>MNVVGISNELSGLINGSNIRVQLSVPQLVEKVLNRKEGILTSTGAIRATTGKYTGRSPKDKFIVEEESVKDKIDWGPVNQPISKESFTKLYNKVLKYLQDKDEVFVFNGFAGADKKYRLPIQVINEYAWHNLFAHQLFIRPTEADLAEHESEFTILSAPTFKADPEIDGTNSETFIIISFEQRVVLIGGTEYAGEMKKSIFSIMNYLLPENGILSMHCSANVGREGDVALFFGLSGTGKTTLSADNNRRLIGDDEHGWSANGVFNIEGGCYAKCINLSKEREPQIFEAIRFGSVLENVVVDDDTRVANYDDGSLTENTRAAYPIQAIENIVDPSIAGHPNAIVFLTADAFGVLPPIARLTKEQAMYHFLSGYTSKLAGTERGITSPQATFSTCFGSPFLPLAATKYAEMLGEKIAEHNAKVFLVNTGWTGGEYGIGSRMKLAYTRAMVQAALEGELTNVETAKDEIFGLEIPLHVPGVPDDVLQPVKAWTDKEAYYTKANELAAQFRDNFKKFTNIPSEIEEKGGPTVK</sequence>
<dbReference type="SUPFAM" id="SSF68923">
    <property type="entry name" value="PEP carboxykinase N-terminal domain"/>
    <property type="match status" value="1"/>
</dbReference>
<evidence type="ECO:0000256" key="8">
    <source>
        <dbReference type="ARBA" id="ARBA00023211"/>
    </source>
</evidence>
<comment type="caution">
    <text evidence="12">The sequence shown here is derived from an EMBL/GenBank/DDBJ whole genome shotgun (WGS) entry which is preliminary data.</text>
</comment>
<evidence type="ECO:0000256" key="5">
    <source>
        <dbReference type="ARBA" id="ARBA00022741"/>
    </source>
</evidence>
<dbReference type="EC" id="4.1.1.49" evidence="3 11"/>
<protein>
    <recommendedName>
        <fullName evidence="3 11">Phosphoenolpyruvate carboxykinase (ATP)</fullName>
        <shortName evidence="11">PCK</shortName>
        <shortName evidence="11">PEP carboxykinase</shortName>
        <shortName evidence="11">PEPCK</shortName>
        <ecNumber evidence="3 11">4.1.1.49</ecNumber>
    </recommendedName>
</protein>
<feature type="binding site" evidence="11">
    <location>
        <position position="282"/>
    </location>
    <ligand>
        <name>ATP</name>
        <dbReference type="ChEBI" id="CHEBI:30616"/>
    </ligand>
</feature>
<evidence type="ECO:0000256" key="9">
    <source>
        <dbReference type="ARBA" id="ARBA00023239"/>
    </source>
</evidence>
<dbReference type="Gene3D" id="3.40.449.10">
    <property type="entry name" value="Phosphoenolpyruvate Carboxykinase, domain 1"/>
    <property type="match status" value="1"/>
</dbReference>
<keyword evidence="9 11" id="KW-0456">Lyase</keyword>
<dbReference type="NCBIfam" id="TIGR00224">
    <property type="entry name" value="pckA"/>
    <property type="match status" value="1"/>
</dbReference>
<proteinExistence type="inferred from homology"/>
<dbReference type="HAMAP" id="MF_00453">
    <property type="entry name" value="PEPCK_ATP"/>
    <property type="match status" value="1"/>
</dbReference>
<dbReference type="Gene3D" id="2.170.8.10">
    <property type="entry name" value="Phosphoenolpyruvate Carboxykinase, domain 2"/>
    <property type="match status" value="1"/>
</dbReference>
<feature type="binding site" evidence="11">
    <location>
        <position position="198"/>
    </location>
    <ligand>
        <name>Mn(2+)</name>
        <dbReference type="ChEBI" id="CHEBI:29035"/>
    </ligand>
</feature>
<evidence type="ECO:0000256" key="11">
    <source>
        <dbReference type="HAMAP-Rule" id="MF_00453"/>
    </source>
</evidence>
<dbReference type="InterPro" id="IPR001272">
    <property type="entry name" value="PEP_carboxykinase_ATP"/>
</dbReference>
<keyword evidence="4 11" id="KW-0312">Gluconeogenesis</keyword>
<evidence type="ECO:0000313" key="12">
    <source>
        <dbReference type="EMBL" id="MDQ0413083.1"/>
    </source>
</evidence>
<keyword evidence="6 11" id="KW-0210">Decarboxylase</keyword>
<dbReference type="InterPro" id="IPR015994">
    <property type="entry name" value="PEPCK_ATP_CS"/>
</dbReference>
<dbReference type="SUPFAM" id="SSF53795">
    <property type="entry name" value="PEP carboxykinase-like"/>
    <property type="match status" value="1"/>
</dbReference>
<feature type="binding site" evidence="11">
    <location>
        <position position="217"/>
    </location>
    <ligand>
        <name>Mn(2+)</name>
        <dbReference type="ChEBI" id="CHEBI:29035"/>
    </ligand>
</feature>
<comment type="cofactor">
    <cofactor evidence="11">
        <name>Mn(2+)</name>
        <dbReference type="ChEBI" id="CHEBI:29035"/>
    </cofactor>
    <text evidence="11">Binds 1 Mn(2+) ion per subunit.</text>
</comment>
<feature type="binding site" evidence="11">
    <location>
        <position position="198"/>
    </location>
    <ligand>
        <name>substrate</name>
    </ligand>
</feature>
<feature type="binding site" evidence="11">
    <location>
        <position position="319"/>
    </location>
    <ligand>
        <name>ATP</name>
        <dbReference type="ChEBI" id="CHEBI:30616"/>
    </ligand>
</feature>
<dbReference type="PANTHER" id="PTHR30031:SF0">
    <property type="entry name" value="PHOSPHOENOLPYRUVATE CARBOXYKINASE (ATP)"/>
    <property type="match status" value="1"/>
</dbReference>
<keyword evidence="7 11" id="KW-0067">ATP-binding</keyword>
<evidence type="ECO:0000256" key="1">
    <source>
        <dbReference type="ARBA" id="ARBA00004742"/>
    </source>
</evidence>
<comment type="caution">
    <text evidence="11">Lacks conserved residue(s) required for the propagation of feature annotation.</text>
</comment>
<evidence type="ECO:0000256" key="7">
    <source>
        <dbReference type="ARBA" id="ARBA00022840"/>
    </source>
</evidence>
<keyword evidence="11" id="KW-0963">Cytoplasm</keyword>
<dbReference type="InterPro" id="IPR008210">
    <property type="entry name" value="PEP_carboxykinase_N"/>
</dbReference>
<evidence type="ECO:0000256" key="3">
    <source>
        <dbReference type="ARBA" id="ARBA00012363"/>
    </source>
</evidence>
<accession>A0ABU0FT37</accession>
<evidence type="ECO:0000256" key="6">
    <source>
        <dbReference type="ARBA" id="ARBA00022793"/>
    </source>
</evidence>
<feature type="binding site" evidence="11">
    <location>
        <begin position="233"/>
        <end position="241"/>
    </location>
    <ligand>
        <name>ATP</name>
        <dbReference type="ChEBI" id="CHEBI:30616"/>
    </ligand>
</feature>
<feature type="binding site" evidence="11">
    <location>
        <position position="56"/>
    </location>
    <ligand>
        <name>substrate</name>
    </ligand>
</feature>
<dbReference type="Gene3D" id="3.90.228.20">
    <property type="match status" value="1"/>
</dbReference>
<dbReference type="NCBIfam" id="NF006821">
    <property type="entry name" value="PRK09344.1-3"/>
    <property type="match status" value="1"/>
</dbReference>
<comment type="subcellular location">
    <subcellularLocation>
        <location evidence="11">Cytoplasm</location>
    </subcellularLocation>
</comment>
<dbReference type="PIRSF" id="PIRSF006294">
    <property type="entry name" value="PEP_crbxkin"/>
    <property type="match status" value="1"/>
</dbReference>
<organism evidence="12 13">
    <name type="scientific">Mesobacillus stamsii</name>
    <dbReference type="NCBI Taxonomy" id="225347"/>
    <lineage>
        <taxon>Bacteria</taxon>
        <taxon>Bacillati</taxon>
        <taxon>Bacillota</taxon>
        <taxon>Bacilli</taxon>
        <taxon>Bacillales</taxon>
        <taxon>Bacillaceae</taxon>
        <taxon>Mesobacillus</taxon>
    </lineage>
</organism>
<dbReference type="NCBIfam" id="NF006820">
    <property type="entry name" value="PRK09344.1-2"/>
    <property type="match status" value="1"/>
</dbReference>
<evidence type="ECO:0000256" key="4">
    <source>
        <dbReference type="ARBA" id="ARBA00022432"/>
    </source>
</evidence>
<keyword evidence="13" id="KW-1185">Reference proteome</keyword>
<dbReference type="EMBL" id="JAUSUN010000005">
    <property type="protein sequence ID" value="MDQ0413083.1"/>
    <property type="molecule type" value="Genomic_DNA"/>
</dbReference>
<dbReference type="CDD" id="cd00484">
    <property type="entry name" value="PEPCK_ATP"/>
    <property type="match status" value="1"/>
</dbReference>
<feature type="binding site" evidence="11">
    <location>
        <position position="444"/>
    </location>
    <ligand>
        <name>ATP</name>
        <dbReference type="ChEBI" id="CHEBI:30616"/>
    </ligand>
</feature>
<evidence type="ECO:0000256" key="2">
    <source>
        <dbReference type="ARBA" id="ARBA00006052"/>
    </source>
</evidence>
<dbReference type="PANTHER" id="PTHR30031">
    <property type="entry name" value="PHOSPHOENOLPYRUVATE CARBOXYKINASE ATP"/>
    <property type="match status" value="1"/>
</dbReference>
<dbReference type="PROSITE" id="PS00532">
    <property type="entry name" value="PEPCK_ATP"/>
    <property type="match status" value="1"/>
</dbReference>
<dbReference type="GO" id="GO:0004612">
    <property type="term" value="F:phosphoenolpyruvate carboxykinase (ATP) activity"/>
    <property type="evidence" value="ECO:0007669"/>
    <property type="project" value="UniProtKB-EC"/>
</dbReference>
<evidence type="ECO:0000313" key="13">
    <source>
        <dbReference type="Proteomes" id="UP001242313"/>
    </source>
</evidence>
<comment type="similarity">
    <text evidence="2 11">Belongs to the phosphoenolpyruvate carboxykinase (ATP) family.</text>
</comment>
<dbReference type="Proteomes" id="UP001242313">
    <property type="component" value="Unassembled WGS sequence"/>
</dbReference>
<feature type="binding site" evidence="11">
    <location>
        <position position="198"/>
    </location>
    <ligand>
        <name>ATP</name>
        <dbReference type="ChEBI" id="CHEBI:30616"/>
    </ligand>
</feature>
<feature type="binding site" evidence="11">
    <location>
        <position position="192"/>
    </location>
    <ligand>
        <name>substrate</name>
    </ligand>
</feature>
<feature type="binding site" evidence="11">
    <location>
        <position position="319"/>
    </location>
    <ligand>
        <name>substrate</name>
    </ligand>
</feature>
<reference evidence="12 13" key="1">
    <citation type="submission" date="2023-07" db="EMBL/GenBank/DDBJ databases">
        <title>Genomic Encyclopedia of Type Strains, Phase IV (KMG-IV): sequencing the most valuable type-strain genomes for metagenomic binning, comparative biology and taxonomic classification.</title>
        <authorList>
            <person name="Goeker M."/>
        </authorList>
    </citation>
    <scope>NUCLEOTIDE SEQUENCE [LARGE SCALE GENOMIC DNA]</scope>
    <source>
        <strain evidence="12 13">DSM 19598</strain>
    </source>
</reference>
<evidence type="ECO:0000256" key="10">
    <source>
        <dbReference type="ARBA" id="ARBA00047371"/>
    </source>
</evidence>
<comment type="catalytic activity">
    <reaction evidence="10 11">
        <text>oxaloacetate + ATP = phosphoenolpyruvate + ADP + CO2</text>
        <dbReference type="Rhea" id="RHEA:18617"/>
        <dbReference type="ChEBI" id="CHEBI:16452"/>
        <dbReference type="ChEBI" id="CHEBI:16526"/>
        <dbReference type="ChEBI" id="CHEBI:30616"/>
        <dbReference type="ChEBI" id="CHEBI:58702"/>
        <dbReference type="ChEBI" id="CHEBI:456216"/>
        <dbReference type="EC" id="4.1.1.49"/>
    </reaction>
</comment>